<dbReference type="EMBL" id="JAQQWE010000007">
    <property type="protein sequence ID" value="KAK7946111.1"/>
    <property type="molecule type" value="Genomic_DNA"/>
</dbReference>
<comment type="caution">
    <text evidence="1">The sequence shown here is derived from an EMBL/GenBank/DDBJ whole genome shotgun (WGS) entry which is preliminary data.</text>
</comment>
<dbReference type="RefSeq" id="XP_066696145.1">
    <property type="nucleotide sequence ID" value="XM_066846654.1"/>
</dbReference>
<evidence type="ECO:0000313" key="1">
    <source>
        <dbReference type="EMBL" id="KAK7946111.1"/>
    </source>
</evidence>
<dbReference type="GeneID" id="92079716"/>
<keyword evidence="2" id="KW-1185">Reference proteome</keyword>
<reference evidence="1 2" key="1">
    <citation type="submission" date="2023-01" db="EMBL/GenBank/DDBJ databases">
        <title>Analysis of 21 Apiospora genomes using comparative genomics revels a genus with tremendous synthesis potential of carbohydrate active enzymes and secondary metabolites.</title>
        <authorList>
            <person name="Sorensen T."/>
        </authorList>
    </citation>
    <scope>NUCLEOTIDE SEQUENCE [LARGE SCALE GENOMIC DNA]</scope>
    <source>
        <strain evidence="1 2">CBS 24483</strain>
    </source>
</reference>
<sequence>MPPFQLDAMLQHVMAQDSPDGWKMTLWSSYTCFITGTREWINQRSGISGKKYQTDMYLRHHPAAETVLLFVVLVLGVPAGQATEEATNATRVATLLSVALVGGAAVAKKAAENAPKRVQTTEKATNTTGVAALLSATLVGGAAIAEKTAENAP</sequence>
<name>A0ABR1Q281_9PEZI</name>
<gene>
    <name evidence="1" type="ORF">PG986_010432</name>
</gene>
<evidence type="ECO:0000313" key="2">
    <source>
        <dbReference type="Proteomes" id="UP001391051"/>
    </source>
</evidence>
<proteinExistence type="predicted"/>
<dbReference type="Proteomes" id="UP001391051">
    <property type="component" value="Unassembled WGS sequence"/>
</dbReference>
<organism evidence="1 2">
    <name type="scientific">Apiospora aurea</name>
    <dbReference type="NCBI Taxonomy" id="335848"/>
    <lineage>
        <taxon>Eukaryota</taxon>
        <taxon>Fungi</taxon>
        <taxon>Dikarya</taxon>
        <taxon>Ascomycota</taxon>
        <taxon>Pezizomycotina</taxon>
        <taxon>Sordariomycetes</taxon>
        <taxon>Xylariomycetidae</taxon>
        <taxon>Amphisphaeriales</taxon>
        <taxon>Apiosporaceae</taxon>
        <taxon>Apiospora</taxon>
    </lineage>
</organism>
<protein>
    <submittedName>
        <fullName evidence="1">Uncharacterized protein</fullName>
    </submittedName>
</protein>
<accession>A0ABR1Q281</accession>